<evidence type="ECO:0000313" key="4">
    <source>
        <dbReference type="Proteomes" id="UP000470876"/>
    </source>
</evidence>
<feature type="compositionally biased region" description="Polar residues" evidence="1">
    <location>
        <begin position="22"/>
        <end position="36"/>
    </location>
</feature>
<evidence type="ECO:0000313" key="3">
    <source>
        <dbReference type="EMBL" id="NEW55282.1"/>
    </source>
</evidence>
<feature type="chain" id="PRO_5045381671" description="DUF4352 domain-containing protein" evidence="2">
    <location>
        <begin position="21"/>
        <end position="225"/>
    </location>
</feature>
<proteinExistence type="predicted"/>
<evidence type="ECO:0000256" key="1">
    <source>
        <dbReference type="SAM" id="MobiDB-lite"/>
    </source>
</evidence>
<feature type="signal peptide" evidence="2">
    <location>
        <begin position="1"/>
        <end position="20"/>
    </location>
</feature>
<feature type="region of interest" description="Disordered" evidence="1">
    <location>
        <begin position="22"/>
        <end position="109"/>
    </location>
</feature>
<dbReference type="RefSeq" id="WP_163824581.1">
    <property type="nucleotide sequence ID" value="NZ_JAAGUY010000010.1"/>
</dbReference>
<evidence type="ECO:0000256" key="2">
    <source>
        <dbReference type="SAM" id="SignalP"/>
    </source>
</evidence>
<gene>
    <name evidence="3" type="ORF">GV794_06375</name>
</gene>
<feature type="compositionally biased region" description="Low complexity" evidence="1">
    <location>
        <begin position="64"/>
        <end position="81"/>
    </location>
</feature>
<keyword evidence="4" id="KW-1185">Reference proteome</keyword>
<feature type="compositionally biased region" description="Polar residues" evidence="1">
    <location>
        <begin position="89"/>
        <end position="105"/>
    </location>
</feature>
<comment type="caution">
    <text evidence="3">The sequence shown here is derived from an EMBL/GenBank/DDBJ whole genome shotgun (WGS) entry which is preliminary data.</text>
</comment>
<keyword evidence="2" id="KW-0732">Signal</keyword>
<name>A0ABX0CJ71_9NOCA</name>
<evidence type="ECO:0008006" key="5">
    <source>
        <dbReference type="Google" id="ProtNLM"/>
    </source>
</evidence>
<organism evidence="3 4">
    <name type="scientific">Nocardia cyriacigeorgica</name>
    <dbReference type="NCBI Taxonomy" id="135487"/>
    <lineage>
        <taxon>Bacteria</taxon>
        <taxon>Bacillati</taxon>
        <taxon>Actinomycetota</taxon>
        <taxon>Actinomycetes</taxon>
        <taxon>Mycobacteriales</taxon>
        <taxon>Nocardiaceae</taxon>
        <taxon>Nocardia</taxon>
    </lineage>
</organism>
<dbReference type="Proteomes" id="UP000470876">
    <property type="component" value="Unassembled WGS sequence"/>
</dbReference>
<sequence length="225" mass="23377">MTRTAWLVVAVAAVALPLNACSDRTSGEATPSTHTGINRPAVTMTAPIESSSAATKTVVPPAGTSSAQSPQTSPQPHATTAMPPPSSPMAETTTITSRAPTQNPRFGQAFTYDDGLSVTIAPPTPYSPSESASTDDPGYYVAFSVTVVNGSPDTYDPDFFYVTCQSDNLEAEQVFDSAQGVGSPSTTVLPGREAAFTIVFTVSNPADIVLEVTPGFDYEPAIFTS</sequence>
<accession>A0ABX0CJ71</accession>
<reference evidence="3 4" key="1">
    <citation type="submission" date="2020-01" db="EMBL/GenBank/DDBJ databases">
        <title>Genetics and antimicrobial susceptibilities of Nocardia species isolated from the soil; a comparison with species isolated from humans.</title>
        <authorList>
            <person name="Carrasco G."/>
            <person name="Monzon S."/>
            <person name="Sansegundo M."/>
            <person name="Garcia E."/>
            <person name="Garrido N."/>
            <person name="Medina M.J."/>
            <person name="Villalon P."/>
            <person name="Ramirez-Arocha A.C."/>
            <person name="Jimenez P."/>
            <person name="Cuesta I."/>
            <person name="Valdezate S."/>
        </authorList>
    </citation>
    <scope>NUCLEOTIDE SEQUENCE [LARGE SCALE GENOMIC DNA]</scope>
    <source>
        <strain evidence="3 4">CNM20110649</strain>
    </source>
</reference>
<protein>
    <recommendedName>
        <fullName evidence="5">DUF4352 domain-containing protein</fullName>
    </recommendedName>
</protein>
<dbReference type="EMBL" id="JAAGUX010000007">
    <property type="protein sequence ID" value="NEW55282.1"/>
    <property type="molecule type" value="Genomic_DNA"/>
</dbReference>